<dbReference type="RefSeq" id="XP_025345293.1">
    <property type="nucleotide sequence ID" value="XM_025493389.1"/>
</dbReference>
<reference evidence="2 3" key="1">
    <citation type="journal article" date="2018" name="Mol. Biol. Evol.">
        <title>Broad Genomic Sampling Reveals a Smut Pathogenic Ancestry of the Fungal Clade Ustilaginomycotina.</title>
        <authorList>
            <person name="Kijpornyongpan T."/>
            <person name="Mondo S.J."/>
            <person name="Barry K."/>
            <person name="Sandor L."/>
            <person name="Lee J."/>
            <person name="Lipzen A."/>
            <person name="Pangilinan J."/>
            <person name="LaButti K."/>
            <person name="Hainaut M."/>
            <person name="Henrissat B."/>
            <person name="Grigoriev I.V."/>
            <person name="Spatafora J.W."/>
            <person name="Aime M.C."/>
        </authorList>
    </citation>
    <scope>NUCLEOTIDE SEQUENCE [LARGE SCALE GENOMIC DNA]</scope>
    <source>
        <strain evidence="2 3">MCA 4718</strain>
    </source>
</reference>
<proteinExistence type="predicted"/>
<sequence>MPASFTRLDLPSSTHLSHSLNTILSHAQSLLHAQLERDGLSGSQEEEVCRKLLQAWLEEGERRLVEGNVTFDGMKVRKDWKERQGGGKSAVAPFDEQLNKRIDNLQQTADDLTETAVEYRRELPERWAQALRDREEVLDEIRSREEQRRALIRKKGWGEKEVPASELPIERLEQVAKTLSTALSQAEMLAEDLPAQVQATQDQRELVEQLRQMPP</sequence>
<keyword evidence="3" id="KW-1185">Reference proteome</keyword>
<dbReference type="Pfam" id="PF08641">
    <property type="entry name" value="Mis14"/>
    <property type="match status" value="1"/>
</dbReference>
<keyword evidence="1" id="KW-0175">Coiled coil</keyword>
<evidence type="ECO:0000313" key="2">
    <source>
        <dbReference type="EMBL" id="PWN18133.1"/>
    </source>
</evidence>
<dbReference type="GeneID" id="37015123"/>
<evidence type="ECO:0000256" key="1">
    <source>
        <dbReference type="SAM" id="Coils"/>
    </source>
</evidence>
<dbReference type="STRING" id="1684307.A0A316U0Y0"/>
<dbReference type="GO" id="GO:0000776">
    <property type="term" value="C:kinetochore"/>
    <property type="evidence" value="ECO:0007669"/>
    <property type="project" value="InterPro"/>
</dbReference>
<dbReference type="GO" id="GO:0000070">
    <property type="term" value="P:mitotic sister chromatid segregation"/>
    <property type="evidence" value="ECO:0007669"/>
    <property type="project" value="InterPro"/>
</dbReference>
<feature type="coiled-coil region" evidence="1">
    <location>
        <begin position="95"/>
        <end position="189"/>
    </location>
</feature>
<evidence type="ECO:0000313" key="3">
    <source>
        <dbReference type="Proteomes" id="UP000245942"/>
    </source>
</evidence>
<dbReference type="AlphaFoldDB" id="A0A316U0Y0"/>
<dbReference type="Proteomes" id="UP000245942">
    <property type="component" value="Unassembled WGS sequence"/>
</dbReference>
<dbReference type="EMBL" id="KZ819338">
    <property type="protein sequence ID" value="PWN18133.1"/>
    <property type="molecule type" value="Genomic_DNA"/>
</dbReference>
<organism evidence="2 3">
    <name type="scientific">Pseudomicrostroma glucosiphilum</name>
    <dbReference type="NCBI Taxonomy" id="1684307"/>
    <lineage>
        <taxon>Eukaryota</taxon>
        <taxon>Fungi</taxon>
        <taxon>Dikarya</taxon>
        <taxon>Basidiomycota</taxon>
        <taxon>Ustilaginomycotina</taxon>
        <taxon>Exobasidiomycetes</taxon>
        <taxon>Microstromatales</taxon>
        <taxon>Microstromatales incertae sedis</taxon>
        <taxon>Pseudomicrostroma</taxon>
    </lineage>
</organism>
<name>A0A316U0Y0_9BASI</name>
<dbReference type="OrthoDB" id="3354845at2759"/>
<dbReference type="InterPro" id="IPR013950">
    <property type="entry name" value="Mis14/Nsl1"/>
</dbReference>
<accession>A0A316U0Y0</accession>
<protein>
    <submittedName>
        <fullName evidence="2">Uncharacterized protein</fullName>
    </submittedName>
</protein>
<gene>
    <name evidence="2" type="ORF">BCV69DRAFT_285429</name>
</gene>